<dbReference type="AlphaFoldDB" id="C7RLZ5"/>
<name>C7RLZ5_ACCRE</name>
<dbReference type="EMBL" id="CP001715">
    <property type="protein sequence ID" value="ACV35244.1"/>
    <property type="molecule type" value="Genomic_DNA"/>
</dbReference>
<reference evidence="1" key="2">
    <citation type="submission" date="2009-09" db="EMBL/GenBank/DDBJ databases">
        <title>Complete sequence of chromosome of Candidatus Accumulibacter phosphatis clade IIA str. UW-1.</title>
        <authorList>
            <consortium name="US DOE Joint Genome Institute"/>
            <person name="Martin H.G."/>
            <person name="Ivanova N."/>
            <person name="Kunin V."/>
            <person name="Warnecke F."/>
            <person name="Barry K."/>
            <person name="He S."/>
            <person name="Salamov A."/>
            <person name="Szeto E."/>
            <person name="Dalin E."/>
            <person name="Pangilinan J.L."/>
            <person name="Lapidus A."/>
            <person name="Lowry S."/>
            <person name="Kyrpides N.C."/>
            <person name="McMahon K.D."/>
            <person name="Hugenholtz P."/>
        </authorList>
    </citation>
    <scope>NUCLEOTIDE SEQUENCE [LARGE SCALE GENOMIC DNA]</scope>
    <source>
        <strain evidence="1">UW-1</strain>
    </source>
</reference>
<proteinExistence type="predicted"/>
<accession>C7RLZ5</accession>
<dbReference type="HOGENOM" id="CLU_1056120_0_0_4"/>
<gene>
    <name evidence="1" type="ordered locus">CAP2UW1_1948</name>
</gene>
<dbReference type="KEGG" id="app:CAP2UW1_1948"/>
<organism evidence="1">
    <name type="scientific">Accumulibacter regalis</name>
    <dbReference type="NCBI Taxonomy" id="522306"/>
    <lineage>
        <taxon>Bacteria</taxon>
        <taxon>Pseudomonadati</taxon>
        <taxon>Pseudomonadota</taxon>
        <taxon>Betaproteobacteria</taxon>
        <taxon>Candidatus Accumulibacter</taxon>
    </lineage>
</organism>
<evidence type="ECO:0000313" key="1">
    <source>
        <dbReference type="EMBL" id="ACV35244.1"/>
    </source>
</evidence>
<reference evidence="1" key="1">
    <citation type="submission" date="2009-08" db="EMBL/GenBank/DDBJ databases">
        <authorList>
            <consortium name="US DOE Joint Genome Institute"/>
            <person name="Lucas S."/>
            <person name="Copeland A."/>
            <person name="Lapidus A."/>
            <person name="Glavina del Rio T."/>
            <person name="Dalin E."/>
            <person name="Tice H."/>
            <person name="Bruce D."/>
            <person name="Barry K."/>
            <person name="Pitluck S."/>
            <person name="Lowry S."/>
            <person name="Larimer F."/>
            <person name="Land M."/>
            <person name="Hauser L."/>
            <person name="Kyrpides N."/>
            <person name="Ivanova N."/>
            <person name="McMahon K.D."/>
            <person name="Hugenholtz P."/>
        </authorList>
    </citation>
    <scope>NUCLEOTIDE SEQUENCE</scope>
    <source>
        <strain evidence="1">UW-1</strain>
    </source>
</reference>
<protein>
    <submittedName>
        <fullName evidence="1">Uncharacterized protein</fullName>
    </submittedName>
</protein>
<sequence length="263" mass="28448">MIPICVKTPKGIEEIEKRTYRLPVRTRQVLIMIDGKRDYAALVAMFPGDTLPGACRQLIDDGFIVPLHKPESPPLRTAGSSLPGAGSGALLSAIDLQRLSMARDFMASTLASFVGTGASPLVSRIEAAARLPDLHVLAVPWREAMARSPEGLKQLAGFENRLAVIDQNFVSALASPRPVPTGAPLPAPMNDDERLEMARNFMVNTLSAFVGIAASSLIAHVEDCSSIEELRHLFIDWREAMSLSRDGRKRLGELDAKLAALVS</sequence>